<evidence type="ECO:0000256" key="13">
    <source>
        <dbReference type="SAM" id="Phobius"/>
    </source>
</evidence>
<keyword evidence="10 13" id="KW-1133">Transmembrane helix</keyword>
<keyword evidence="6 12" id="KW-1003">Cell membrane</keyword>
<dbReference type="GO" id="GO:1903607">
    <property type="term" value="P:cytochrome c biosynthetic process"/>
    <property type="evidence" value="ECO:0007669"/>
    <property type="project" value="TreeGrafter"/>
</dbReference>
<keyword evidence="9 12" id="KW-0201">Cytochrome c-type biogenesis</keyword>
<dbReference type="PANTHER" id="PTHR30070">
    <property type="entry name" value="HEME EXPORTER PROTEIN B"/>
    <property type="match status" value="1"/>
</dbReference>
<evidence type="ECO:0000256" key="9">
    <source>
        <dbReference type="ARBA" id="ARBA00022748"/>
    </source>
</evidence>
<accession>A0A6M2BT66</accession>
<comment type="caution">
    <text evidence="14">The sequence shown here is derived from an EMBL/GenBank/DDBJ whole genome shotgun (WGS) entry which is preliminary data.</text>
</comment>
<evidence type="ECO:0000256" key="4">
    <source>
        <dbReference type="ARBA" id="ARBA00016452"/>
    </source>
</evidence>
<sequence length="221" mass="23168">MSALVALFARELKLAARARTEWLMPPLFFVIVVTLFGFGVRPNDPQLAAFAPAILWVGALLAALLSLERLYRSDQEDGTLEQLLVSPTSLTFAVFIKSLAHWLLSGLPLVLLAAPLAAMLGFPSALLTPLVVGLALGTPCLSFIGGFVAALTVGLPRGGALLPVLVLPLIVPVVIFGAGAVRASGQGLDASAPLYFLAAILMFTLTVLPWLAAAALRNAFE</sequence>
<dbReference type="PIRSF" id="PIRSF002764">
    <property type="entry name" value="CcmB"/>
    <property type="match status" value="1"/>
</dbReference>
<feature type="transmembrane region" description="Helical" evidence="13">
    <location>
        <begin position="47"/>
        <end position="67"/>
    </location>
</feature>
<organism evidence="14 15">
    <name type="scientific">Solimonas terrae</name>
    <dbReference type="NCBI Taxonomy" id="1396819"/>
    <lineage>
        <taxon>Bacteria</taxon>
        <taxon>Pseudomonadati</taxon>
        <taxon>Pseudomonadota</taxon>
        <taxon>Gammaproteobacteria</taxon>
        <taxon>Nevskiales</taxon>
        <taxon>Nevskiaceae</taxon>
        <taxon>Solimonas</taxon>
    </lineage>
</organism>
<feature type="transmembrane region" description="Helical" evidence="13">
    <location>
        <begin position="130"/>
        <end position="154"/>
    </location>
</feature>
<keyword evidence="7 12" id="KW-0997">Cell inner membrane</keyword>
<evidence type="ECO:0000313" key="14">
    <source>
        <dbReference type="EMBL" id="NGY05415.1"/>
    </source>
</evidence>
<protein>
    <recommendedName>
        <fullName evidence="4 12">Heme exporter protein B</fullName>
    </recommendedName>
</protein>
<dbReference type="PRINTS" id="PR01414">
    <property type="entry name" value="CCMBBIOGNSIS"/>
</dbReference>
<evidence type="ECO:0000256" key="5">
    <source>
        <dbReference type="ARBA" id="ARBA00022448"/>
    </source>
</evidence>
<dbReference type="GO" id="GO:0017004">
    <property type="term" value="P:cytochrome complex assembly"/>
    <property type="evidence" value="ECO:0007669"/>
    <property type="project" value="UniProtKB-KW"/>
</dbReference>
<feature type="transmembrane region" description="Helical" evidence="13">
    <location>
        <begin position="102"/>
        <end position="123"/>
    </location>
</feature>
<keyword evidence="11 12" id="KW-0472">Membrane</keyword>
<proteinExistence type="inferred from homology"/>
<keyword evidence="5 12" id="KW-0813">Transport</keyword>
<evidence type="ECO:0000256" key="12">
    <source>
        <dbReference type="PIRNR" id="PIRNR002764"/>
    </source>
</evidence>
<dbReference type="GO" id="GO:0005886">
    <property type="term" value="C:plasma membrane"/>
    <property type="evidence" value="ECO:0007669"/>
    <property type="project" value="UniProtKB-SubCell"/>
</dbReference>
<evidence type="ECO:0000256" key="8">
    <source>
        <dbReference type="ARBA" id="ARBA00022692"/>
    </source>
</evidence>
<dbReference type="InterPro" id="IPR003544">
    <property type="entry name" value="Cyt_c_biogenesis_CcmB"/>
</dbReference>
<dbReference type="Proteomes" id="UP000472676">
    <property type="component" value="Unassembled WGS sequence"/>
</dbReference>
<dbReference type="GO" id="GO:0015232">
    <property type="term" value="F:heme transmembrane transporter activity"/>
    <property type="evidence" value="ECO:0007669"/>
    <property type="project" value="InterPro"/>
</dbReference>
<name>A0A6M2BT66_9GAMM</name>
<evidence type="ECO:0000256" key="6">
    <source>
        <dbReference type="ARBA" id="ARBA00022475"/>
    </source>
</evidence>
<dbReference type="AlphaFoldDB" id="A0A6M2BT66"/>
<evidence type="ECO:0000256" key="1">
    <source>
        <dbReference type="ARBA" id="ARBA00002442"/>
    </source>
</evidence>
<evidence type="ECO:0000256" key="3">
    <source>
        <dbReference type="ARBA" id="ARBA00010544"/>
    </source>
</evidence>
<evidence type="ECO:0000256" key="11">
    <source>
        <dbReference type="ARBA" id="ARBA00023136"/>
    </source>
</evidence>
<comment type="subcellular location">
    <subcellularLocation>
        <location evidence="2">Cell inner membrane</location>
        <topology evidence="2">Multi-pass membrane protein</topology>
    </subcellularLocation>
</comment>
<evidence type="ECO:0000256" key="2">
    <source>
        <dbReference type="ARBA" id="ARBA00004429"/>
    </source>
</evidence>
<feature type="transmembrane region" description="Helical" evidence="13">
    <location>
        <begin position="193"/>
        <end position="216"/>
    </location>
</feature>
<gene>
    <name evidence="14" type="primary">ccmB</name>
    <name evidence="14" type="ORF">G7Y85_11595</name>
</gene>
<evidence type="ECO:0000256" key="7">
    <source>
        <dbReference type="ARBA" id="ARBA00022519"/>
    </source>
</evidence>
<dbReference type="EMBL" id="JAAMOW010000005">
    <property type="protein sequence ID" value="NGY05415.1"/>
    <property type="molecule type" value="Genomic_DNA"/>
</dbReference>
<reference evidence="14 15" key="1">
    <citation type="journal article" date="2014" name="Int. J. Syst. Evol. Microbiol.">
        <title>Solimonas terrae sp. nov., isolated from soil.</title>
        <authorList>
            <person name="Kim S.J."/>
            <person name="Moon J.Y."/>
            <person name="Weon H.Y."/>
            <person name="Ahn J.H."/>
            <person name="Chen W.M."/>
            <person name="Kwon S.W."/>
        </authorList>
    </citation>
    <scope>NUCLEOTIDE SEQUENCE [LARGE SCALE GENOMIC DNA]</scope>
    <source>
        <strain evidence="14 15">KIS83-12</strain>
    </source>
</reference>
<comment type="similarity">
    <text evidence="3 12">Belongs to the CcmB/CycW/HelB family.</text>
</comment>
<keyword evidence="8 13" id="KW-0812">Transmembrane</keyword>
<keyword evidence="15" id="KW-1185">Reference proteome</keyword>
<dbReference type="Pfam" id="PF03379">
    <property type="entry name" value="CcmB"/>
    <property type="match status" value="1"/>
</dbReference>
<feature type="transmembrane region" description="Helical" evidence="13">
    <location>
        <begin position="160"/>
        <end position="181"/>
    </location>
</feature>
<dbReference type="RefSeq" id="WP_166256840.1">
    <property type="nucleotide sequence ID" value="NZ_JAAMOW010000005.1"/>
</dbReference>
<comment type="function">
    <text evidence="1 12">Required for the export of heme to the periplasm for the biogenesis of c-type cytochromes.</text>
</comment>
<evidence type="ECO:0000256" key="10">
    <source>
        <dbReference type="ARBA" id="ARBA00022989"/>
    </source>
</evidence>
<dbReference type="InterPro" id="IPR026031">
    <property type="entry name" value="Cyt_c_CcmB_bac"/>
</dbReference>
<dbReference type="NCBIfam" id="TIGR01190">
    <property type="entry name" value="ccmB"/>
    <property type="match status" value="1"/>
</dbReference>
<dbReference type="PANTHER" id="PTHR30070:SF1">
    <property type="entry name" value="CYTOCHROME C BIOGENESIS B-RELATED"/>
    <property type="match status" value="1"/>
</dbReference>
<evidence type="ECO:0000313" key="15">
    <source>
        <dbReference type="Proteomes" id="UP000472676"/>
    </source>
</evidence>
<feature type="transmembrane region" description="Helical" evidence="13">
    <location>
        <begin position="22"/>
        <end position="41"/>
    </location>
</feature>